<dbReference type="Proteomes" id="UP000789325">
    <property type="component" value="Unassembled WGS sequence"/>
</dbReference>
<sequence>MKPREWLGWIALVLLPLAIDFAMLAALPLPDTMAMHFGLDGAPDRWGSKYELLIIGGIMSGANLVMALMYWKIEALFAMGLVNGVKTIRGARIVLWATGALIAVLTAGASIFLVSTALAAA</sequence>
<name>A0A2K2U253_9ACTN</name>
<reference evidence="3" key="3">
    <citation type="submission" date="2021-09" db="EMBL/GenBank/DDBJ databases">
        <authorList>
            <person name="Gilroy R."/>
        </authorList>
    </citation>
    <scope>NUCLEOTIDE SEQUENCE</scope>
    <source>
        <strain evidence="3">USAMLcec12-2067</strain>
    </source>
</reference>
<keyword evidence="1" id="KW-1133">Transmembrane helix</keyword>
<dbReference type="Proteomes" id="UP000236488">
    <property type="component" value="Unassembled WGS sequence"/>
</dbReference>
<protein>
    <submittedName>
        <fullName evidence="3">DUF1648 domain-containing protein</fullName>
    </submittedName>
    <submittedName>
        <fullName evidence="4">RIMS-binding protein 2</fullName>
    </submittedName>
</protein>
<evidence type="ECO:0000256" key="1">
    <source>
        <dbReference type="SAM" id="Phobius"/>
    </source>
</evidence>
<evidence type="ECO:0000313" key="4">
    <source>
        <dbReference type="EMBL" id="PNV64407.1"/>
    </source>
</evidence>
<evidence type="ECO:0000313" key="3">
    <source>
        <dbReference type="EMBL" id="HJH44308.1"/>
    </source>
</evidence>
<feature type="transmembrane region" description="Helical" evidence="1">
    <location>
        <begin position="50"/>
        <end position="73"/>
    </location>
</feature>
<keyword evidence="1" id="KW-0472">Membrane</keyword>
<organism evidence="4 5">
    <name type="scientific">Rubneribacter badeniensis</name>
    <dbReference type="NCBI Taxonomy" id="2070688"/>
    <lineage>
        <taxon>Bacteria</taxon>
        <taxon>Bacillati</taxon>
        <taxon>Actinomycetota</taxon>
        <taxon>Coriobacteriia</taxon>
        <taxon>Eggerthellales</taxon>
        <taxon>Eggerthellaceae</taxon>
        <taxon>Rubneribacter</taxon>
    </lineage>
</organism>
<proteinExistence type="predicted"/>
<dbReference type="EMBL" id="PPEL01000102">
    <property type="protein sequence ID" value="PNV64407.1"/>
    <property type="molecule type" value="Genomic_DNA"/>
</dbReference>
<keyword evidence="1" id="KW-0812">Transmembrane</keyword>
<dbReference type="RefSeq" id="WP_103263283.1">
    <property type="nucleotide sequence ID" value="NZ_PPEL01000102.1"/>
</dbReference>
<accession>A0A2K2U253</accession>
<gene>
    <name evidence="4" type="ORF">C2L80_12080</name>
    <name evidence="3" type="ORF">K8V16_11015</name>
</gene>
<dbReference type="EMBL" id="DYZL01000219">
    <property type="protein sequence ID" value="HJH44308.1"/>
    <property type="molecule type" value="Genomic_DNA"/>
</dbReference>
<feature type="domain" description="DUF1648" evidence="2">
    <location>
        <begin position="13"/>
        <end position="59"/>
    </location>
</feature>
<feature type="transmembrane region" description="Helical" evidence="1">
    <location>
        <begin position="93"/>
        <end position="120"/>
    </location>
</feature>
<keyword evidence="5" id="KW-1185">Reference proteome</keyword>
<reference evidence="4 5" key="1">
    <citation type="journal article" date="2018" name="Int. J. Syst. Evol. Microbiol.">
        <title>Rubneribacter badeniensis gen. nov., sp. nov. and Enteroscipio rubneri gen. nov., sp. nov., new members of the Eggerthellaceae isolated from human faeces.</title>
        <authorList>
            <person name="Danylec N."/>
            <person name="Gobl A."/>
            <person name="Stoll D.A."/>
            <person name="Hetzer B."/>
            <person name="Kulling S.E."/>
            <person name="Huch M."/>
        </authorList>
    </citation>
    <scope>NUCLEOTIDE SEQUENCE [LARGE SCALE GENOMIC DNA]</scope>
    <source>
        <strain evidence="4 5">ResAG-85</strain>
    </source>
</reference>
<dbReference type="Pfam" id="PF07853">
    <property type="entry name" value="DUF1648"/>
    <property type="match status" value="1"/>
</dbReference>
<evidence type="ECO:0000259" key="2">
    <source>
        <dbReference type="Pfam" id="PF07853"/>
    </source>
</evidence>
<feature type="transmembrane region" description="Helical" evidence="1">
    <location>
        <begin position="6"/>
        <end position="29"/>
    </location>
</feature>
<dbReference type="AlphaFoldDB" id="A0A2K2U253"/>
<comment type="caution">
    <text evidence="4">The sequence shown here is derived from an EMBL/GenBank/DDBJ whole genome shotgun (WGS) entry which is preliminary data.</text>
</comment>
<reference evidence="3" key="2">
    <citation type="journal article" date="2021" name="PeerJ">
        <title>Extensive microbial diversity within the chicken gut microbiome revealed by metagenomics and culture.</title>
        <authorList>
            <person name="Gilroy R."/>
            <person name="Ravi A."/>
            <person name="Getino M."/>
            <person name="Pursley I."/>
            <person name="Horton D.L."/>
            <person name="Alikhan N.F."/>
            <person name="Baker D."/>
            <person name="Gharbi K."/>
            <person name="Hall N."/>
            <person name="Watson M."/>
            <person name="Adriaenssens E.M."/>
            <person name="Foster-Nyarko E."/>
            <person name="Jarju S."/>
            <person name="Secka A."/>
            <person name="Antonio M."/>
            <person name="Oren A."/>
            <person name="Chaudhuri R.R."/>
            <person name="La Ragione R."/>
            <person name="Hildebrand F."/>
            <person name="Pallen M.J."/>
        </authorList>
    </citation>
    <scope>NUCLEOTIDE SEQUENCE</scope>
    <source>
        <strain evidence="3">USAMLcec12-2067</strain>
    </source>
</reference>
<dbReference type="InterPro" id="IPR012867">
    <property type="entry name" value="DUF1648"/>
</dbReference>
<evidence type="ECO:0000313" key="5">
    <source>
        <dbReference type="Proteomes" id="UP000236488"/>
    </source>
</evidence>